<evidence type="ECO:0000256" key="8">
    <source>
        <dbReference type="ARBA" id="ARBA00061012"/>
    </source>
</evidence>
<dbReference type="CDD" id="cd04725">
    <property type="entry name" value="OMP_decarboxylase_like"/>
    <property type="match status" value="1"/>
</dbReference>
<comment type="similarity">
    <text evidence="8 9">Belongs to the OMP decarboxylase family. Type 1 subfamily.</text>
</comment>
<gene>
    <name evidence="9 14" type="primary">pyrF</name>
    <name evidence="14" type="ORF">H7B67_19650</name>
</gene>
<dbReference type="InterPro" id="IPR018089">
    <property type="entry name" value="OMPdecase_AS"/>
</dbReference>
<accession>A0A841T1A7</accession>
<dbReference type="HAMAP" id="MF_01200_B">
    <property type="entry name" value="OMPdecase_type1_B"/>
    <property type="match status" value="1"/>
</dbReference>
<dbReference type="SUPFAM" id="SSF51366">
    <property type="entry name" value="Ribulose-phoshate binding barrel"/>
    <property type="match status" value="1"/>
</dbReference>
<dbReference type="InterPro" id="IPR001754">
    <property type="entry name" value="OMPdeCOase_dom"/>
</dbReference>
<evidence type="ECO:0000256" key="5">
    <source>
        <dbReference type="ARBA" id="ARBA00022975"/>
    </source>
</evidence>
<organism evidence="14 15">
    <name type="scientific">Cohnella thailandensis</name>
    <dbReference type="NCBI Taxonomy" id="557557"/>
    <lineage>
        <taxon>Bacteria</taxon>
        <taxon>Bacillati</taxon>
        <taxon>Bacillota</taxon>
        <taxon>Bacilli</taxon>
        <taxon>Bacillales</taxon>
        <taxon>Paenibacillaceae</taxon>
        <taxon>Cohnella</taxon>
    </lineage>
</organism>
<evidence type="ECO:0000256" key="6">
    <source>
        <dbReference type="ARBA" id="ARBA00023239"/>
    </source>
</evidence>
<dbReference type="SMART" id="SM00934">
    <property type="entry name" value="OMPdecase"/>
    <property type="match status" value="1"/>
</dbReference>
<feature type="binding site" evidence="9 11">
    <location>
        <position position="203"/>
    </location>
    <ligand>
        <name>substrate</name>
    </ligand>
</feature>
<evidence type="ECO:0000256" key="4">
    <source>
        <dbReference type="ARBA" id="ARBA00022793"/>
    </source>
</evidence>
<comment type="subunit">
    <text evidence="3 9">Homodimer.</text>
</comment>
<comment type="caution">
    <text evidence="14">The sequence shown here is derived from an EMBL/GenBank/DDBJ whole genome shotgun (WGS) entry which is preliminary data.</text>
</comment>
<feature type="binding site" evidence="9 11">
    <location>
        <position position="224"/>
    </location>
    <ligand>
        <name>substrate</name>
    </ligand>
</feature>
<dbReference type="EC" id="4.1.1.23" evidence="9"/>
<evidence type="ECO:0000256" key="10">
    <source>
        <dbReference type="PIRSR" id="PIRSR614732-1"/>
    </source>
</evidence>
<dbReference type="GO" id="GO:0044205">
    <property type="term" value="P:'de novo' UMP biosynthetic process"/>
    <property type="evidence" value="ECO:0007669"/>
    <property type="project" value="UniProtKB-UniRule"/>
</dbReference>
<dbReference type="AlphaFoldDB" id="A0A841T1A7"/>
<feature type="active site" description="Proton donor" evidence="9">
    <location>
        <position position="69"/>
    </location>
</feature>
<dbReference type="InterPro" id="IPR047596">
    <property type="entry name" value="OMPdecase_bac"/>
</dbReference>
<feature type="active site" description="For OMPdecase activity" evidence="10">
    <location>
        <position position="69"/>
    </location>
</feature>
<evidence type="ECO:0000256" key="9">
    <source>
        <dbReference type="HAMAP-Rule" id="MF_01200"/>
    </source>
</evidence>
<sequence length="250" mass="26120">MTKLTPEQAAAKVMVALDKPDRSAALQLAEQLQGTGCWAKVGMELFYAAGQDIVRELKARGFRVFLDLKMHDIPNTVRGGARSIAKLGVDMFNVHAAGGAAMMRAAVQGVQDALDAGETATKPLIIGVTQLTSTNLTTLNEEIGIPGTVEEAVLRYARLTKEAGLDGVVASPLEVGAIKAACGASFLTVTPGIRPKGADVGDQQRITTPSDAVKGGTDYLVIGRPITGAADPAAALQTILKEMSSSYDDR</sequence>
<feature type="binding site" evidence="9 11">
    <location>
        <position position="132"/>
    </location>
    <ligand>
        <name>substrate</name>
    </ligand>
</feature>
<name>A0A841T1A7_9BACL</name>
<evidence type="ECO:0000259" key="13">
    <source>
        <dbReference type="SMART" id="SM00934"/>
    </source>
</evidence>
<feature type="binding site" evidence="9 11">
    <location>
        <position position="40"/>
    </location>
    <ligand>
        <name>substrate</name>
    </ligand>
</feature>
<feature type="binding site" evidence="9 11">
    <location>
        <position position="223"/>
    </location>
    <ligand>
        <name>substrate</name>
    </ligand>
</feature>
<dbReference type="PROSITE" id="PS00156">
    <property type="entry name" value="OMPDECASE"/>
    <property type="match status" value="1"/>
</dbReference>
<dbReference type="EMBL" id="JACJVQ010000017">
    <property type="protein sequence ID" value="MBB6636345.1"/>
    <property type="molecule type" value="Genomic_DNA"/>
</dbReference>
<evidence type="ECO:0000313" key="14">
    <source>
        <dbReference type="EMBL" id="MBB6636345.1"/>
    </source>
</evidence>
<feature type="active site" description="For OMPdecase activity" evidence="10">
    <location>
        <position position="67"/>
    </location>
</feature>
<keyword evidence="5 9" id="KW-0665">Pyrimidine biosynthesis</keyword>
<evidence type="ECO:0000256" key="12">
    <source>
        <dbReference type="RuleBase" id="RU000512"/>
    </source>
</evidence>
<feature type="binding site" evidence="9 11">
    <location>
        <position position="194"/>
    </location>
    <ligand>
        <name>substrate</name>
    </ligand>
</feature>
<feature type="binding site" evidence="9">
    <location>
        <begin position="67"/>
        <end position="76"/>
    </location>
    <ligand>
        <name>substrate</name>
    </ligand>
</feature>
<dbReference type="InterPro" id="IPR013785">
    <property type="entry name" value="Aldolase_TIM"/>
</dbReference>
<dbReference type="GO" id="GO:0005829">
    <property type="term" value="C:cytosol"/>
    <property type="evidence" value="ECO:0007669"/>
    <property type="project" value="TreeGrafter"/>
</dbReference>
<proteinExistence type="inferred from homology"/>
<dbReference type="RefSeq" id="WP_185121677.1">
    <property type="nucleotide sequence ID" value="NZ_JACJVQ010000017.1"/>
</dbReference>
<comment type="catalytic activity">
    <reaction evidence="7 9 12">
        <text>orotidine 5'-phosphate + H(+) = UMP + CO2</text>
        <dbReference type="Rhea" id="RHEA:11596"/>
        <dbReference type="ChEBI" id="CHEBI:15378"/>
        <dbReference type="ChEBI" id="CHEBI:16526"/>
        <dbReference type="ChEBI" id="CHEBI:57538"/>
        <dbReference type="ChEBI" id="CHEBI:57865"/>
        <dbReference type="EC" id="4.1.1.23"/>
    </reaction>
</comment>
<dbReference type="PANTHER" id="PTHR32119:SF2">
    <property type="entry name" value="OROTIDINE 5'-PHOSPHATE DECARBOXYLASE"/>
    <property type="match status" value="1"/>
</dbReference>
<evidence type="ECO:0000256" key="7">
    <source>
        <dbReference type="ARBA" id="ARBA00049157"/>
    </source>
</evidence>
<evidence type="ECO:0000256" key="1">
    <source>
        <dbReference type="ARBA" id="ARBA00002356"/>
    </source>
</evidence>
<dbReference type="GO" id="GO:0004590">
    <property type="term" value="F:orotidine-5'-phosphate decarboxylase activity"/>
    <property type="evidence" value="ECO:0007669"/>
    <property type="project" value="UniProtKB-UniRule"/>
</dbReference>
<dbReference type="FunFam" id="3.20.20.70:FF:000015">
    <property type="entry name" value="Orotidine 5'-phosphate decarboxylase"/>
    <property type="match status" value="1"/>
</dbReference>
<dbReference type="Gene3D" id="3.20.20.70">
    <property type="entry name" value="Aldolase class I"/>
    <property type="match status" value="1"/>
</dbReference>
<protein>
    <recommendedName>
        <fullName evidence="9">Orotidine 5'-phosphate decarboxylase</fullName>
        <ecNumber evidence="9">4.1.1.23</ecNumber>
    </recommendedName>
    <alternativeName>
        <fullName evidence="9">OMP decarboxylase</fullName>
        <shortName evidence="9">OMPDCase</shortName>
        <shortName evidence="9">OMPdecase</shortName>
    </alternativeName>
</protein>
<feature type="domain" description="Orotidine 5'-phosphate decarboxylase" evidence="13">
    <location>
        <begin position="12"/>
        <end position="239"/>
    </location>
</feature>
<keyword evidence="6 9" id="KW-0456">Lyase</keyword>
<reference evidence="14 15" key="1">
    <citation type="submission" date="2020-08" db="EMBL/GenBank/DDBJ databases">
        <title>Cohnella phylogeny.</title>
        <authorList>
            <person name="Dunlap C."/>
        </authorList>
    </citation>
    <scope>NUCLEOTIDE SEQUENCE [LARGE SCALE GENOMIC DNA]</scope>
    <source>
        <strain evidence="14 15">DSM 25241</strain>
    </source>
</reference>
<evidence type="ECO:0000256" key="3">
    <source>
        <dbReference type="ARBA" id="ARBA00011738"/>
    </source>
</evidence>
<comment type="pathway">
    <text evidence="2 9 12">Pyrimidine metabolism; UMP biosynthesis via de novo pathway; UMP from orotate: step 2/2.</text>
</comment>
<dbReference type="PANTHER" id="PTHR32119">
    <property type="entry name" value="OROTIDINE 5'-PHOSPHATE DECARBOXYLASE"/>
    <property type="match status" value="1"/>
</dbReference>
<dbReference type="InterPro" id="IPR011060">
    <property type="entry name" value="RibuloseP-bd_barrel"/>
</dbReference>
<dbReference type="UniPathway" id="UPA00070">
    <property type="reaction ID" value="UER00120"/>
</dbReference>
<feature type="active site" description="For OMPdecase activity" evidence="10">
    <location>
        <position position="72"/>
    </location>
</feature>
<evidence type="ECO:0000256" key="11">
    <source>
        <dbReference type="PIRSR" id="PIRSR614732-2"/>
    </source>
</evidence>
<evidence type="ECO:0000256" key="2">
    <source>
        <dbReference type="ARBA" id="ARBA00004861"/>
    </source>
</evidence>
<dbReference type="Proteomes" id="UP000535838">
    <property type="component" value="Unassembled WGS sequence"/>
</dbReference>
<evidence type="ECO:0000313" key="15">
    <source>
        <dbReference type="Proteomes" id="UP000535838"/>
    </source>
</evidence>
<feature type="binding site" evidence="9 11">
    <location>
        <position position="18"/>
    </location>
    <ligand>
        <name>substrate</name>
    </ligand>
</feature>
<dbReference type="InterPro" id="IPR014732">
    <property type="entry name" value="OMPdecase"/>
</dbReference>
<comment type="function">
    <text evidence="1 9">Catalyzes the decarboxylation of orotidine 5'-monophosphate (OMP) to uridine 5'-monophosphate (UMP).</text>
</comment>
<dbReference type="NCBIfam" id="NF001273">
    <property type="entry name" value="PRK00230.1"/>
    <property type="match status" value="1"/>
</dbReference>
<dbReference type="NCBIfam" id="TIGR01740">
    <property type="entry name" value="pyrF"/>
    <property type="match status" value="1"/>
</dbReference>
<dbReference type="GO" id="GO:0006207">
    <property type="term" value="P:'de novo' pyrimidine nucleobase biosynthetic process"/>
    <property type="evidence" value="ECO:0007669"/>
    <property type="project" value="InterPro"/>
</dbReference>
<keyword evidence="15" id="KW-1185">Reference proteome</keyword>
<keyword evidence="4 9" id="KW-0210">Decarboxylase</keyword>
<dbReference type="Pfam" id="PF00215">
    <property type="entry name" value="OMPdecase"/>
    <property type="match status" value="1"/>
</dbReference>